<feature type="domain" description="N-acetyltransferase" evidence="3">
    <location>
        <begin position="3"/>
        <end position="156"/>
    </location>
</feature>
<dbReference type="RefSeq" id="WP_094865395.1">
    <property type="nucleotide sequence ID" value="NZ_NKYE01000019.1"/>
</dbReference>
<keyword evidence="2" id="KW-0012">Acyltransferase</keyword>
<evidence type="ECO:0000256" key="2">
    <source>
        <dbReference type="ARBA" id="ARBA00023315"/>
    </source>
</evidence>
<dbReference type="PROSITE" id="PS51186">
    <property type="entry name" value="GNAT"/>
    <property type="match status" value="1"/>
</dbReference>
<gene>
    <name evidence="4" type="ORF">CFN78_24595</name>
</gene>
<dbReference type="PANTHER" id="PTHR43877">
    <property type="entry name" value="AMINOALKYLPHOSPHONATE N-ACETYLTRANSFERASE-RELATED-RELATED"/>
    <property type="match status" value="1"/>
</dbReference>
<dbReference type="GO" id="GO:0016747">
    <property type="term" value="F:acyltransferase activity, transferring groups other than amino-acyl groups"/>
    <property type="evidence" value="ECO:0007669"/>
    <property type="project" value="InterPro"/>
</dbReference>
<dbReference type="Pfam" id="PF00583">
    <property type="entry name" value="Acetyltransf_1"/>
    <property type="match status" value="1"/>
</dbReference>
<dbReference type="InParanoid" id="A0A263CWS0"/>
<accession>A0A263CWS0</accession>
<evidence type="ECO:0000256" key="1">
    <source>
        <dbReference type="ARBA" id="ARBA00022679"/>
    </source>
</evidence>
<dbReference type="EMBL" id="NKYE01000019">
    <property type="protein sequence ID" value="OZM70583.1"/>
    <property type="molecule type" value="Genomic_DNA"/>
</dbReference>
<dbReference type="Proteomes" id="UP000242444">
    <property type="component" value="Unassembled WGS sequence"/>
</dbReference>
<keyword evidence="5" id="KW-1185">Reference proteome</keyword>
<organism evidence="4 5">
    <name type="scientific">Amycolatopsis antarctica</name>
    <dbReference type="NCBI Taxonomy" id="1854586"/>
    <lineage>
        <taxon>Bacteria</taxon>
        <taxon>Bacillati</taxon>
        <taxon>Actinomycetota</taxon>
        <taxon>Actinomycetes</taxon>
        <taxon>Pseudonocardiales</taxon>
        <taxon>Pseudonocardiaceae</taxon>
        <taxon>Amycolatopsis</taxon>
    </lineage>
</organism>
<dbReference type="AlphaFoldDB" id="A0A263CWS0"/>
<dbReference type="PANTHER" id="PTHR43877:SF2">
    <property type="entry name" value="AMINOALKYLPHOSPHONATE N-ACETYLTRANSFERASE-RELATED"/>
    <property type="match status" value="1"/>
</dbReference>
<dbReference type="Gene3D" id="3.40.630.30">
    <property type="match status" value="1"/>
</dbReference>
<evidence type="ECO:0000259" key="3">
    <source>
        <dbReference type="PROSITE" id="PS51186"/>
    </source>
</evidence>
<dbReference type="SUPFAM" id="SSF55729">
    <property type="entry name" value="Acyl-CoA N-acyltransferases (Nat)"/>
    <property type="match status" value="1"/>
</dbReference>
<dbReference type="OrthoDB" id="4322031at2"/>
<name>A0A263CWS0_9PSEU</name>
<proteinExistence type="predicted"/>
<evidence type="ECO:0000313" key="4">
    <source>
        <dbReference type="EMBL" id="OZM70583.1"/>
    </source>
</evidence>
<reference evidence="4 5" key="1">
    <citation type="submission" date="2017-07" db="EMBL/GenBank/DDBJ databases">
        <title>Amycolatopsis antarcticus sp. nov., isolated from the surface of an Antarcticus brown macroalga.</title>
        <authorList>
            <person name="Wang J."/>
            <person name="Leiva S."/>
            <person name="Huang J."/>
            <person name="Huang Y."/>
        </authorList>
    </citation>
    <scope>NUCLEOTIDE SEQUENCE [LARGE SCALE GENOMIC DNA]</scope>
    <source>
        <strain evidence="4 5">AU-G6</strain>
    </source>
</reference>
<evidence type="ECO:0000313" key="5">
    <source>
        <dbReference type="Proteomes" id="UP000242444"/>
    </source>
</evidence>
<dbReference type="InterPro" id="IPR016181">
    <property type="entry name" value="Acyl_CoA_acyltransferase"/>
</dbReference>
<comment type="caution">
    <text evidence="4">The sequence shown here is derived from an EMBL/GenBank/DDBJ whole genome shotgun (WGS) entry which is preliminary data.</text>
</comment>
<protein>
    <submittedName>
        <fullName evidence="4">GNAT family N-acetyltransferase</fullName>
    </submittedName>
</protein>
<sequence>MAEVIRLGDEDAGELLTLQRAAYVTEARAHRNLDLPPLLETVGELLAALRDPAAIAWGIREGGRLAAGVWIRVDGVHADVARLVVAPDRQGAGLGRALLTAAEARLPPGVRVVRLFTGEHSLGALRLYARLGYREVRRTPEHDYLLVHLQKHLDVPPSADVR</sequence>
<keyword evidence="1 4" id="KW-0808">Transferase</keyword>
<dbReference type="CDD" id="cd04301">
    <property type="entry name" value="NAT_SF"/>
    <property type="match status" value="1"/>
</dbReference>
<dbReference type="InterPro" id="IPR000182">
    <property type="entry name" value="GNAT_dom"/>
</dbReference>
<dbReference type="InterPro" id="IPR050832">
    <property type="entry name" value="Bact_Acetyltransf"/>
</dbReference>